<dbReference type="EMBL" id="KE346271">
    <property type="protein sequence ID" value="EXC31787.1"/>
    <property type="molecule type" value="Genomic_DNA"/>
</dbReference>
<protein>
    <submittedName>
        <fullName evidence="1">Uncharacterized protein</fullName>
    </submittedName>
</protein>
<dbReference type="AlphaFoldDB" id="W9S957"/>
<evidence type="ECO:0000313" key="1">
    <source>
        <dbReference type="EMBL" id="EXC31787.1"/>
    </source>
</evidence>
<accession>W9S957</accession>
<evidence type="ECO:0000313" key="2">
    <source>
        <dbReference type="Proteomes" id="UP000030645"/>
    </source>
</evidence>
<keyword evidence="2" id="KW-1185">Reference proteome</keyword>
<proteinExistence type="predicted"/>
<reference evidence="2" key="1">
    <citation type="submission" date="2013-01" db="EMBL/GenBank/DDBJ databases">
        <title>Draft Genome Sequence of a Mulberry Tree, Morus notabilis C.K. Schneid.</title>
        <authorList>
            <person name="He N."/>
            <person name="Zhao S."/>
        </authorList>
    </citation>
    <scope>NUCLEOTIDE SEQUENCE</scope>
</reference>
<sequence>MTGFPVTFIDHNVSEAGKVIDPHRLLSYNYIIGGSGNGMEVIFHRAADVKMAVMIVDEDWRLKFSSAVVRAGQGKLFTPCKELKIVKHFAELNIICDEMGGLIIKDVSKANILGQTNGLSTLDGHTLDFYNIIDSYNGGPPTSGGGFDRISTSNFGFGLDG</sequence>
<name>W9S957_9ROSA</name>
<dbReference type="Proteomes" id="UP000030645">
    <property type="component" value="Unassembled WGS sequence"/>
</dbReference>
<gene>
    <name evidence="1" type="ORF">L484_020612</name>
</gene>
<organism evidence="1 2">
    <name type="scientific">Morus notabilis</name>
    <dbReference type="NCBI Taxonomy" id="981085"/>
    <lineage>
        <taxon>Eukaryota</taxon>
        <taxon>Viridiplantae</taxon>
        <taxon>Streptophyta</taxon>
        <taxon>Embryophyta</taxon>
        <taxon>Tracheophyta</taxon>
        <taxon>Spermatophyta</taxon>
        <taxon>Magnoliopsida</taxon>
        <taxon>eudicotyledons</taxon>
        <taxon>Gunneridae</taxon>
        <taxon>Pentapetalae</taxon>
        <taxon>rosids</taxon>
        <taxon>fabids</taxon>
        <taxon>Rosales</taxon>
        <taxon>Moraceae</taxon>
        <taxon>Moreae</taxon>
        <taxon>Morus</taxon>
    </lineage>
</organism>